<feature type="region of interest" description="Disordered" evidence="1">
    <location>
        <begin position="1"/>
        <end position="35"/>
    </location>
</feature>
<feature type="compositionally biased region" description="Low complexity" evidence="1">
    <location>
        <begin position="1"/>
        <end position="18"/>
    </location>
</feature>
<proteinExistence type="predicted"/>
<dbReference type="AlphaFoldDB" id="A0A1J3CGF9"/>
<accession>A0A1J3CGF9</accession>
<evidence type="ECO:0000313" key="2">
    <source>
        <dbReference type="EMBL" id="JAU07049.1"/>
    </source>
</evidence>
<evidence type="ECO:0000256" key="1">
    <source>
        <dbReference type="SAM" id="MobiDB-lite"/>
    </source>
</evidence>
<name>A0A1J3CGF9_NOCCA</name>
<reference evidence="2" key="1">
    <citation type="submission" date="2016-07" db="EMBL/GenBank/DDBJ databases">
        <title>De novo transcriptome assembly of four accessions of the metal hyperaccumulator plant Noccaea caerulescens.</title>
        <authorList>
            <person name="Blande D."/>
            <person name="Halimaa P."/>
            <person name="Tervahauta A.I."/>
            <person name="Aarts M.G."/>
            <person name="Karenlampi S.O."/>
        </authorList>
    </citation>
    <scope>NUCLEOTIDE SEQUENCE</scope>
</reference>
<sequence>MAMNSVSSEEFSFPSLPSQDSSQFSGLESPPLWKHSPQKFRRYDYDRGLTRLIIGKHGDDDQTKSFSYVDTRSCWNDKAEEKMDMLWEDLNEELPPRSQSLRIDPGGDYGGEKKSSLLSNESSAVAVGSGMKLTKNTPTKKKSPNVLVLIRILKKFLVLRNSSQRSPAKTHPR</sequence>
<dbReference type="PANTHER" id="PTHR34666">
    <property type="entry name" value="EXPRESSED PROTEIN"/>
    <property type="match status" value="1"/>
</dbReference>
<feature type="region of interest" description="Disordered" evidence="1">
    <location>
        <begin position="96"/>
        <end position="117"/>
    </location>
</feature>
<protein>
    <submittedName>
        <fullName evidence="2">Uncharacterized protein</fullName>
    </submittedName>
</protein>
<dbReference type="EMBL" id="GEVI01025271">
    <property type="protein sequence ID" value="JAU07049.1"/>
    <property type="molecule type" value="Transcribed_RNA"/>
</dbReference>
<gene>
    <name evidence="2" type="ORF">GA_TR15870_c7_g1_i1_g.49367</name>
</gene>
<dbReference type="PANTHER" id="PTHR34666:SF7">
    <property type="match status" value="1"/>
</dbReference>
<organism evidence="2">
    <name type="scientific">Noccaea caerulescens</name>
    <name type="common">Alpine penny-cress</name>
    <name type="synonym">Thlaspi caerulescens</name>
    <dbReference type="NCBI Taxonomy" id="107243"/>
    <lineage>
        <taxon>Eukaryota</taxon>
        <taxon>Viridiplantae</taxon>
        <taxon>Streptophyta</taxon>
        <taxon>Embryophyta</taxon>
        <taxon>Tracheophyta</taxon>
        <taxon>Spermatophyta</taxon>
        <taxon>Magnoliopsida</taxon>
        <taxon>eudicotyledons</taxon>
        <taxon>Gunneridae</taxon>
        <taxon>Pentapetalae</taxon>
        <taxon>rosids</taxon>
        <taxon>malvids</taxon>
        <taxon>Brassicales</taxon>
        <taxon>Brassicaceae</taxon>
        <taxon>Coluteocarpeae</taxon>
        <taxon>Noccaea</taxon>
    </lineage>
</organism>